<dbReference type="PATRIC" id="fig|1183438.3.peg.1263"/>
<keyword evidence="2" id="KW-0520">NAD</keyword>
<dbReference type="GO" id="GO:1902495">
    <property type="term" value="C:transmembrane transporter complex"/>
    <property type="evidence" value="ECO:0007669"/>
    <property type="project" value="TreeGrafter"/>
</dbReference>
<keyword evidence="2" id="KW-0472">Membrane</keyword>
<organism evidence="4 5">
    <name type="scientific">Gloeobacter kilaueensis (strain ATCC BAA-2537 / CCAP 1431/1 / ULC 316 / JS1)</name>
    <dbReference type="NCBI Taxonomy" id="1183438"/>
    <lineage>
        <taxon>Bacteria</taxon>
        <taxon>Bacillati</taxon>
        <taxon>Cyanobacteriota</taxon>
        <taxon>Cyanophyceae</taxon>
        <taxon>Gloeobacterales</taxon>
        <taxon>Gloeobacteraceae</taxon>
        <taxon>Gloeobacter</taxon>
    </lineage>
</organism>
<dbReference type="eggNOG" id="COG0839">
    <property type="taxonomic scope" value="Bacteria"/>
</dbReference>
<keyword evidence="2" id="KW-0812">Transmembrane</keyword>
<dbReference type="GO" id="GO:0005886">
    <property type="term" value="C:plasma membrane"/>
    <property type="evidence" value="ECO:0007669"/>
    <property type="project" value="UniProtKB-SubCell"/>
</dbReference>
<reference evidence="4 5" key="1">
    <citation type="journal article" date="2013" name="PLoS ONE">
        <title>Cultivation and Complete Genome Sequencing of Gloeobacter kilaueensis sp. nov., from a Lava Cave in Kilauea Caldera, Hawai'i.</title>
        <authorList>
            <person name="Saw J.H."/>
            <person name="Schatz M."/>
            <person name="Brown M.V."/>
            <person name="Kunkel D.D."/>
            <person name="Foster J.S."/>
            <person name="Shick H."/>
            <person name="Christensen S."/>
            <person name="Hou S."/>
            <person name="Wan X."/>
            <person name="Donachie S.P."/>
        </authorList>
    </citation>
    <scope>NUCLEOTIDE SEQUENCE [LARGE SCALE GENOMIC DNA]</scope>
    <source>
        <strain evidence="5">JS</strain>
    </source>
</reference>
<dbReference type="InterPro" id="IPR001457">
    <property type="entry name" value="NADH_UbQ/plastoQ_OxRdtase_su6"/>
</dbReference>
<sequence>MALSEGVQLVSFVILTAMVLGGAAGVVLFRSMVHSAFLLGLVFIGVSGLYVLLNADFVAAAQVLIYVGAVNVLILFAIMLVNKRIPPGRRAFSARSSVTGLVCAGLFALLATSIFQVPWQVQTPVAMNTVIEIGKRFFSEFLLPFEVASVLLLLAMVGAIILAQREFIPDRTADGLEPLALPERPREDVDEATTATAGR</sequence>
<dbReference type="STRING" id="1183438.GKIL_1282"/>
<comment type="function">
    <text evidence="2">NDH-1 shuttles electrons from NADH, via FMN and iron-sulfur (Fe-S) centers, to quinones in the respiratory chain. Couples the redox reaction to proton translocation (for every two electrons transferred, four hydrogen ions are translocated across the cytoplasmic membrane), and thus conserves the redox energy in a proton gradient.</text>
</comment>
<feature type="transmembrane region" description="Helical" evidence="2">
    <location>
        <begin position="36"/>
        <end position="53"/>
    </location>
</feature>
<feature type="region of interest" description="Disordered" evidence="3">
    <location>
        <begin position="178"/>
        <end position="199"/>
    </location>
</feature>
<comment type="subcellular location">
    <subcellularLocation>
        <location evidence="2">Cell membrane</location>
        <topology evidence="2">Multi-pass membrane protein</topology>
    </subcellularLocation>
</comment>
<dbReference type="NCBIfam" id="NF005163">
    <property type="entry name" value="PRK06638.1-3"/>
    <property type="match status" value="1"/>
</dbReference>
<evidence type="ECO:0000256" key="2">
    <source>
        <dbReference type="RuleBase" id="RU004429"/>
    </source>
</evidence>
<dbReference type="GO" id="GO:0048038">
    <property type="term" value="F:quinone binding"/>
    <property type="evidence" value="ECO:0007669"/>
    <property type="project" value="UniProtKB-UniRule"/>
</dbReference>
<dbReference type="PANTHER" id="PTHR33269">
    <property type="entry name" value="NADH-UBIQUINONE OXIDOREDUCTASE CHAIN 6"/>
    <property type="match status" value="1"/>
</dbReference>
<dbReference type="InterPro" id="IPR042106">
    <property type="entry name" value="Nuo/plastoQ_OxRdtase_6_NuoJ"/>
</dbReference>
<dbReference type="GO" id="GO:0016491">
    <property type="term" value="F:oxidoreductase activity"/>
    <property type="evidence" value="ECO:0007669"/>
    <property type="project" value="UniProtKB-KW"/>
</dbReference>
<keyword evidence="2" id="KW-1003">Cell membrane</keyword>
<proteinExistence type="inferred from homology"/>
<dbReference type="PANTHER" id="PTHR33269:SF17">
    <property type="entry name" value="NADH-UBIQUINONE OXIDOREDUCTASE CHAIN 6"/>
    <property type="match status" value="1"/>
</dbReference>
<dbReference type="EMBL" id="CP003587">
    <property type="protein sequence ID" value="AGY57528.1"/>
    <property type="molecule type" value="Genomic_DNA"/>
</dbReference>
<keyword evidence="2" id="KW-1133">Transmembrane helix</keyword>
<dbReference type="AlphaFoldDB" id="U5QF77"/>
<dbReference type="OrthoDB" id="510866at2"/>
<comment type="similarity">
    <text evidence="1 2">Belongs to the complex I subunit 6 family.</text>
</comment>
<feature type="transmembrane region" description="Helical" evidence="2">
    <location>
        <begin position="141"/>
        <end position="163"/>
    </location>
</feature>
<protein>
    <recommendedName>
        <fullName evidence="2">NADH-quinone oxidoreductase subunit J</fullName>
        <ecNumber evidence="2">7.1.1.-</ecNumber>
    </recommendedName>
</protein>
<name>U5QF77_GLOK1</name>
<keyword evidence="5" id="KW-1185">Reference proteome</keyword>
<feature type="transmembrane region" description="Helical" evidence="2">
    <location>
        <begin position="101"/>
        <end position="121"/>
    </location>
</feature>
<dbReference type="Gene3D" id="1.20.120.1200">
    <property type="entry name" value="NADH-ubiquinone/plastoquinone oxidoreductase chain 6, subunit NuoJ"/>
    <property type="match status" value="1"/>
</dbReference>
<dbReference type="HOGENOM" id="CLU_085957_2_2_3"/>
<dbReference type="EC" id="7.1.1.-" evidence="2"/>
<comment type="catalytic activity">
    <reaction evidence="2">
        <text>a plastoquinone + NADPH + (n+1) H(+)(in) = a plastoquinol + NADP(+) + n H(+)(out)</text>
        <dbReference type="Rhea" id="RHEA:42612"/>
        <dbReference type="Rhea" id="RHEA-COMP:9561"/>
        <dbReference type="Rhea" id="RHEA-COMP:9562"/>
        <dbReference type="ChEBI" id="CHEBI:15378"/>
        <dbReference type="ChEBI" id="CHEBI:17757"/>
        <dbReference type="ChEBI" id="CHEBI:57783"/>
        <dbReference type="ChEBI" id="CHEBI:58349"/>
        <dbReference type="ChEBI" id="CHEBI:62192"/>
    </reaction>
</comment>
<evidence type="ECO:0000256" key="3">
    <source>
        <dbReference type="SAM" id="MobiDB-lite"/>
    </source>
</evidence>
<dbReference type="Proteomes" id="UP000017396">
    <property type="component" value="Chromosome"/>
</dbReference>
<feature type="transmembrane region" description="Helical" evidence="2">
    <location>
        <begin position="6"/>
        <end position="29"/>
    </location>
</feature>
<dbReference type="GO" id="GO:0008137">
    <property type="term" value="F:NADH dehydrogenase (ubiquinone) activity"/>
    <property type="evidence" value="ECO:0007669"/>
    <property type="project" value="UniProtKB-UniRule"/>
</dbReference>
<dbReference type="Pfam" id="PF00499">
    <property type="entry name" value="Oxidored_q3"/>
    <property type="match status" value="1"/>
</dbReference>
<gene>
    <name evidence="4" type="primary">ndhG</name>
    <name evidence="4" type="ORF">GKIL_1282</name>
</gene>
<evidence type="ECO:0000313" key="4">
    <source>
        <dbReference type="EMBL" id="AGY57528.1"/>
    </source>
</evidence>
<dbReference type="RefSeq" id="WP_023172620.1">
    <property type="nucleotide sequence ID" value="NC_022600.1"/>
</dbReference>
<evidence type="ECO:0000256" key="1">
    <source>
        <dbReference type="ARBA" id="ARBA00005698"/>
    </source>
</evidence>
<keyword evidence="2" id="KW-0874">Quinone</keyword>
<accession>U5QF77</accession>
<comment type="catalytic activity">
    <reaction evidence="2">
        <text>a plastoquinone + NADH + (n+1) H(+)(in) = a plastoquinol + NAD(+) + n H(+)(out)</text>
        <dbReference type="Rhea" id="RHEA:42608"/>
        <dbReference type="Rhea" id="RHEA-COMP:9561"/>
        <dbReference type="Rhea" id="RHEA-COMP:9562"/>
        <dbReference type="ChEBI" id="CHEBI:15378"/>
        <dbReference type="ChEBI" id="CHEBI:17757"/>
        <dbReference type="ChEBI" id="CHEBI:57540"/>
        <dbReference type="ChEBI" id="CHEBI:57945"/>
        <dbReference type="ChEBI" id="CHEBI:62192"/>
    </reaction>
</comment>
<evidence type="ECO:0000313" key="5">
    <source>
        <dbReference type="Proteomes" id="UP000017396"/>
    </source>
</evidence>
<keyword evidence="4" id="KW-0560">Oxidoreductase</keyword>
<feature type="transmembrane region" description="Helical" evidence="2">
    <location>
        <begin position="59"/>
        <end position="81"/>
    </location>
</feature>
<dbReference type="KEGG" id="glj:GKIL_1282"/>